<evidence type="ECO:0000313" key="1">
    <source>
        <dbReference type="EMBL" id="SNZ00584.1"/>
    </source>
</evidence>
<reference evidence="2" key="1">
    <citation type="submission" date="2017-09" db="EMBL/GenBank/DDBJ databases">
        <authorList>
            <person name="Varghese N."/>
            <person name="Submissions S."/>
        </authorList>
    </citation>
    <scope>NUCLEOTIDE SEQUENCE [LARGE SCALE GENOMIC DNA]</scope>
    <source>
        <strain evidence="2">DSM 25885</strain>
    </source>
</reference>
<gene>
    <name evidence="1" type="ORF">SAMN06265377_2408</name>
</gene>
<organism evidence="1 2">
    <name type="scientific">Flagellimonas pacifica</name>
    <dbReference type="NCBI Taxonomy" id="1247520"/>
    <lineage>
        <taxon>Bacteria</taxon>
        <taxon>Pseudomonadati</taxon>
        <taxon>Bacteroidota</taxon>
        <taxon>Flavobacteriia</taxon>
        <taxon>Flavobacteriales</taxon>
        <taxon>Flavobacteriaceae</taxon>
        <taxon>Flagellimonas</taxon>
    </lineage>
</organism>
<protein>
    <submittedName>
        <fullName evidence="1">Uncharacterized protein</fullName>
    </submittedName>
</protein>
<accession>A0A285MTT2</accession>
<dbReference type="EMBL" id="OBEH01000003">
    <property type="protein sequence ID" value="SNZ00584.1"/>
    <property type="molecule type" value="Genomic_DNA"/>
</dbReference>
<evidence type="ECO:0000313" key="2">
    <source>
        <dbReference type="Proteomes" id="UP000219048"/>
    </source>
</evidence>
<sequence length="46" mass="5814">MWYNFLKSYKLGLQNRYIKGEYKFFVTKFDMCRRDIVSRKIDAYYN</sequence>
<proteinExistence type="predicted"/>
<dbReference type="AlphaFoldDB" id="A0A285MTT2"/>
<name>A0A285MTT2_9FLAO</name>
<dbReference type="Proteomes" id="UP000219048">
    <property type="component" value="Unassembled WGS sequence"/>
</dbReference>
<keyword evidence="2" id="KW-1185">Reference proteome</keyword>